<evidence type="ECO:0000256" key="1">
    <source>
        <dbReference type="SAM" id="MobiDB-lite"/>
    </source>
</evidence>
<dbReference type="AlphaFoldDB" id="A0AAF1K8Q7"/>
<dbReference type="RefSeq" id="WP_111219462.1">
    <property type="nucleotide sequence ID" value="NZ_CP117256.1"/>
</dbReference>
<dbReference type="EMBL" id="CP117256">
    <property type="protein sequence ID" value="WFR97850.1"/>
    <property type="molecule type" value="Genomic_DNA"/>
</dbReference>
<reference evidence="2 3" key="1">
    <citation type="journal article" date="2018" name="Sci. Rep.">
        <title>Rhizobium tumorigenes sp. nov., a novel plant tumorigenic bacterium isolated from cane gall tumors on thornless blackberry.</title>
        <authorList>
            <person name="Kuzmanovi N."/>
            <person name="Smalla K."/>
            <person name="Gronow S."/>
            <person name="PuBawska J."/>
        </authorList>
    </citation>
    <scope>NUCLEOTIDE SEQUENCE [LARGE SCALE GENOMIC DNA]</scope>
    <source>
        <strain evidence="2 3">1078</strain>
    </source>
</reference>
<sequence>MKPQQRSFVVEIKSARRRLKTKPKSIWGETDLKALVREAETTLPFMQNAVSNAPVSRVDQPFGPEAEKDATDICEAGEIQLGMMPSTGSVNMQPHQQDRAWTEHTVLKPVAGKLKPKTTGTPKRHRTSRLEKAGGRKLAPAATVTVEGVEPHSDELPLLGAENRRLKQLLAEHLTQQNAQLRTMLKRFERG</sequence>
<geneLocation type="plasmid" evidence="2 3">
    <name>pRt1078</name>
</geneLocation>
<evidence type="ECO:0000313" key="3">
    <source>
        <dbReference type="Proteomes" id="UP000249499"/>
    </source>
</evidence>
<proteinExistence type="predicted"/>
<evidence type="ECO:0000313" key="2">
    <source>
        <dbReference type="EMBL" id="WFR97850.1"/>
    </source>
</evidence>
<gene>
    <name evidence="2" type="ORF">PR017_18240</name>
</gene>
<accession>A0AAF1K8Q7</accession>
<keyword evidence="2" id="KW-0614">Plasmid</keyword>
<name>A0AAF1K8Q7_9HYPH</name>
<keyword evidence="3" id="KW-1185">Reference proteome</keyword>
<organism evidence="2 3">
    <name type="scientific">Rhizobium tumorigenes</name>
    <dbReference type="NCBI Taxonomy" id="2041385"/>
    <lineage>
        <taxon>Bacteria</taxon>
        <taxon>Pseudomonadati</taxon>
        <taxon>Pseudomonadota</taxon>
        <taxon>Alphaproteobacteria</taxon>
        <taxon>Hyphomicrobiales</taxon>
        <taxon>Rhizobiaceae</taxon>
        <taxon>Rhizobium/Agrobacterium group</taxon>
        <taxon>Rhizobium</taxon>
    </lineage>
</organism>
<dbReference type="Proteomes" id="UP000249499">
    <property type="component" value="Plasmid pRt1078"/>
</dbReference>
<reference evidence="3" key="2">
    <citation type="journal article" date="2023" name="MicrobiologyOpen">
        <title>Genomics of the tumorigenes clade of the family Rhizobiaceae and description of Rhizobium rhododendri sp. nov.</title>
        <authorList>
            <person name="Kuzmanovic N."/>
            <person name="diCenzo G.C."/>
            <person name="Bunk B."/>
            <person name="Sproeer C."/>
            <person name="Fruehling A."/>
            <person name="Neumann-Schaal M."/>
            <person name="Overmann J."/>
            <person name="Smalla K."/>
        </authorList>
    </citation>
    <scope>NUCLEOTIDE SEQUENCE [LARGE SCALE GENOMIC DNA]</scope>
    <source>
        <strain evidence="3">1078</strain>
        <plasmid evidence="3">pRt1078</plasmid>
    </source>
</reference>
<feature type="region of interest" description="Disordered" evidence="1">
    <location>
        <begin position="113"/>
        <end position="138"/>
    </location>
</feature>
<protein>
    <submittedName>
        <fullName evidence="2">Uncharacterized protein</fullName>
    </submittedName>
</protein>
<dbReference type="KEGG" id="rtu:PR017_18240"/>